<evidence type="ECO:0000256" key="3">
    <source>
        <dbReference type="ARBA" id="ARBA00022840"/>
    </source>
</evidence>
<sequence>MSSIDAPSMGVEEEFLLVDSAGDTLSCADQVLDAAGPVGLPAQREVGQAQLELNSPVCHDARDLRRHVLTARATAAAAALSADARLIAAGVQPGGTRFPDLTDHDRYRDLAAHAGPLLTEQLVCGCHIHIGVPDREIGAQVLNHLRPWLPTLLALTANSAIHHGRDTGYASWRAVLQSRWACAGAPPYFTSAAHYDELVTTMVDSGAILDESAVYWDARLSAHLPTVEIRVADVPATADETVVLATLVRALVAAAQRLIAEGQAAPLVPEQLLRAATWRAARDGLTGSGIHLPTGRPQPQADLLAELIRHVRPELDRFGDLRLTTTLLNRVLAQGNGATQQRHAFSARGTVTDTLAHLERLTIQDLPSPTTPPERPKAVQD</sequence>
<keyword evidence="2 5" id="KW-0547">Nucleotide-binding</keyword>
<dbReference type="Pfam" id="PF04107">
    <property type="entry name" value="GCS2"/>
    <property type="match status" value="1"/>
</dbReference>
<dbReference type="GO" id="GO:0016874">
    <property type="term" value="F:ligase activity"/>
    <property type="evidence" value="ECO:0007669"/>
    <property type="project" value="UniProtKB-KW"/>
</dbReference>
<dbReference type="InterPro" id="IPR006336">
    <property type="entry name" value="GCS2"/>
</dbReference>
<dbReference type="RefSeq" id="WP_209668427.1">
    <property type="nucleotide sequence ID" value="NZ_JAGGMS010000001.1"/>
</dbReference>
<evidence type="ECO:0000313" key="6">
    <source>
        <dbReference type="EMBL" id="MBP2185558.1"/>
    </source>
</evidence>
<keyword evidence="7" id="KW-1185">Reference proteome</keyword>
<dbReference type="SUPFAM" id="SSF55931">
    <property type="entry name" value="Glutamine synthetase/guanido kinase"/>
    <property type="match status" value="1"/>
</dbReference>
<dbReference type="InterPro" id="IPR011793">
    <property type="entry name" value="YbdK"/>
</dbReference>
<evidence type="ECO:0000313" key="7">
    <source>
        <dbReference type="Proteomes" id="UP000741013"/>
    </source>
</evidence>
<evidence type="ECO:0000256" key="4">
    <source>
        <dbReference type="ARBA" id="ARBA00048819"/>
    </source>
</evidence>
<evidence type="ECO:0000256" key="1">
    <source>
        <dbReference type="ARBA" id="ARBA00022598"/>
    </source>
</evidence>
<dbReference type="InterPro" id="IPR014746">
    <property type="entry name" value="Gln_synth/guanido_kin_cat_dom"/>
</dbReference>
<reference evidence="6 7" key="1">
    <citation type="submission" date="2021-03" db="EMBL/GenBank/DDBJ databases">
        <title>Sequencing the genomes of 1000 actinobacteria strains.</title>
        <authorList>
            <person name="Klenk H.-P."/>
        </authorList>
    </citation>
    <scope>NUCLEOTIDE SEQUENCE [LARGE SCALE GENOMIC DNA]</scope>
    <source>
        <strain evidence="6 7">DSM 45510</strain>
    </source>
</reference>
<protein>
    <recommendedName>
        <fullName evidence="5">Putative glutamate--cysteine ligase 2</fullName>
        <ecNumber evidence="5">6.3.2.2</ecNumber>
    </recommendedName>
    <alternativeName>
        <fullName evidence="5">Gamma-glutamylcysteine synthetase 2</fullName>
        <shortName evidence="5">GCS 2</shortName>
        <shortName evidence="5">Gamma-GCS 2</shortName>
    </alternativeName>
</protein>
<dbReference type="NCBIfam" id="NF010041">
    <property type="entry name" value="PRK13517.1-1"/>
    <property type="match status" value="1"/>
</dbReference>
<accession>A0ABS4Q3A5</accession>
<dbReference type="PANTHER" id="PTHR36510:SF1">
    <property type="entry name" value="GLUTAMATE--CYSTEINE LIGASE 2-RELATED"/>
    <property type="match status" value="1"/>
</dbReference>
<evidence type="ECO:0000256" key="5">
    <source>
        <dbReference type="HAMAP-Rule" id="MF_01609"/>
    </source>
</evidence>
<proteinExistence type="inferred from homology"/>
<dbReference type="PANTHER" id="PTHR36510">
    <property type="entry name" value="GLUTAMATE--CYSTEINE LIGASE 2-RELATED"/>
    <property type="match status" value="1"/>
</dbReference>
<keyword evidence="1 5" id="KW-0436">Ligase</keyword>
<dbReference type="HAMAP" id="MF_01609">
    <property type="entry name" value="Glu_cys_ligase_2"/>
    <property type="match status" value="1"/>
</dbReference>
<dbReference type="NCBIfam" id="TIGR02050">
    <property type="entry name" value="gshA_cyan_rel"/>
    <property type="match status" value="1"/>
</dbReference>
<comment type="similarity">
    <text evidence="5">Belongs to the glutamate--cysteine ligase type 2 family. YbdK subfamily.</text>
</comment>
<dbReference type="InterPro" id="IPR050141">
    <property type="entry name" value="GCL_type2/YbdK_subfam"/>
</dbReference>
<name>A0ABS4Q3A5_9PSEU</name>
<comment type="function">
    <text evidence="5">ATP-dependent carboxylate-amine ligase which exhibits weak glutamate--cysteine ligase activity.</text>
</comment>
<dbReference type="Gene3D" id="3.30.590.20">
    <property type="match status" value="1"/>
</dbReference>
<dbReference type="EC" id="6.3.2.2" evidence="5"/>
<gene>
    <name evidence="6" type="ORF">JOM49_007084</name>
</gene>
<organism evidence="6 7">
    <name type="scientific">Amycolatopsis magusensis</name>
    <dbReference type="NCBI Taxonomy" id="882444"/>
    <lineage>
        <taxon>Bacteria</taxon>
        <taxon>Bacillati</taxon>
        <taxon>Actinomycetota</taxon>
        <taxon>Actinomycetes</taxon>
        <taxon>Pseudonocardiales</taxon>
        <taxon>Pseudonocardiaceae</taxon>
        <taxon>Amycolatopsis</taxon>
    </lineage>
</organism>
<dbReference type="Proteomes" id="UP000741013">
    <property type="component" value="Unassembled WGS sequence"/>
</dbReference>
<comment type="caution">
    <text evidence="6">The sequence shown here is derived from an EMBL/GenBank/DDBJ whole genome shotgun (WGS) entry which is preliminary data.</text>
</comment>
<evidence type="ECO:0000256" key="2">
    <source>
        <dbReference type="ARBA" id="ARBA00022741"/>
    </source>
</evidence>
<comment type="catalytic activity">
    <reaction evidence="4 5">
        <text>L-cysteine + L-glutamate + ATP = gamma-L-glutamyl-L-cysteine + ADP + phosphate + H(+)</text>
        <dbReference type="Rhea" id="RHEA:13285"/>
        <dbReference type="ChEBI" id="CHEBI:15378"/>
        <dbReference type="ChEBI" id="CHEBI:29985"/>
        <dbReference type="ChEBI" id="CHEBI:30616"/>
        <dbReference type="ChEBI" id="CHEBI:35235"/>
        <dbReference type="ChEBI" id="CHEBI:43474"/>
        <dbReference type="ChEBI" id="CHEBI:58173"/>
        <dbReference type="ChEBI" id="CHEBI:456216"/>
        <dbReference type="EC" id="6.3.2.2"/>
    </reaction>
</comment>
<keyword evidence="3 5" id="KW-0067">ATP-binding</keyword>
<dbReference type="EMBL" id="JAGGMS010000001">
    <property type="protein sequence ID" value="MBP2185558.1"/>
    <property type="molecule type" value="Genomic_DNA"/>
</dbReference>